<evidence type="ECO:0000256" key="1">
    <source>
        <dbReference type="ARBA" id="ARBA00006835"/>
    </source>
</evidence>
<dbReference type="PANTHER" id="PTHR20856">
    <property type="entry name" value="DNA-DIRECTED RNA POLYMERASE I SUBUNIT 2"/>
    <property type="match status" value="1"/>
</dbReference>
<dbReference type="Proteomes" id="UP000288716">
    <property type="component" value="Unassembled WGS sequence"/>
</dbReference>
<dbReference type="EC" id="2.7.7.6" evidence="2"/>
<dbReference type="InterPro" id="IPR015712">
    <property type="entry name" value="DNA-dir_RNA_pol_su2"/>
</dbReference>
<keyword evidence="5" id="KW-0548">Nucleotidyltransferase</keyword>
<dbReference type="AlphaFoldDB" id="A0A443SFC1"/>
<dbReference type="OrthoDB" id="10248617at2759"/>
<proteinExistence type="inferred from homology"/>
<reference evidence="8 9" key="1">
    <citation type="journal article" date="2018" name="Gigascience">
        <title>Genomes of trombidid mites reveal novel predicted allergens and laterally-transferred genes associated with secondary metabolism.</title>
        <authorList>
            <person name="Dong X."/>
            <person name="Chaisiri K."/>
            <person name="Xia D."/>
            <person name="Armstrong S.D."/>
            <person name="Fang Y."/>
            <person name="Donnelly M.J."/>
            <person name="Kadowaki T."/>
            <person name="McGarry J.W."/>
            <person name="Darby A.C."/>
            <person name="Makepeace B.L."/>
        </authorList>
    </citation>
    <scope>NUCLEOTIDE SEQUENCE [LARGE SCALE GENOMIC DNA]</scope>
    <source>
        <strain evidence="8">UoL-UT</strain>
    </source>
</reference>
<keyword evidence="3 8" id="KW-0240">DNA-directed RNA polymerase</keyword>
<organism evidence="8 9">
    <name type="scientific">Leptotrombidium deliense</name>
    <dbReference type="NCBI Taxonomy" id="299467"/>
    <lineage>
        <taxon>Eukaryota</taxon>
        <taxon>Metazoa</taxon>
        <taxon>Ecdysozoa</taxon>
        <taxon>Arthropoda</taxon>
        <taxon>Chelicerata</taxon>
        <taxon>Arachnida</taxon>
        <taxon>Acari</taxon>
        <taxon>Acariformes</taxon>
        <taxon>Trombidiformes</taxon>
        <taxon>Prostigmata</taxon>
        <taxon>Anystina</taxon>
        <taxon>Parasitengona</taxon>
        <taxon>Trombiculoidea</taxon>
        <taxon>Trombiculidae</taxon>
        <taxon>Leptotrombidium</taxon>
    </lineage>
</organism>
<keyword evidence="6" id="KW-0804">Transcription</keyword>
<dbReference type="InterPro" id="IPR007120">
    <property type="entry name" value="DNA-dir_RNAP_su2_dom"/>
</dbReference>
<evidence type="ECO:0000259" key="7">
    <source>
        <dbReference type="Pfam" id="PF00562"/>
    </source>
</evidence>
<dbReference type="GO" id="GO:0000428">
    <property type="term" value="C:DNA-directed RNA polymerase complex"/>
    <property type="evidence" value="ECO:0007669"/>
    <property type="project" value="UniProtKB-KW"/>
</dbReference>
<protein>
    <recommendedName>
        <fullName evidence="2">DNA-directed RNA polymerase</fullName>
        <ecNumber evidence="2">2.7.7.6</ecNumber>
    </recommendedName>
</protein>
<feature type="domain" description="DNA-directed RNA polymerase subunit 2 hybrid-binding" evidence="7">
    <location>
        <begin position="338"/>
        <end position="645"/>
    </location>
</feature>
<keyword evidence="9" id="KW-1185">Reference proteome</keyword>
<dbReference type="InterPro" id="IPR014724">
    <property type="entry name" value="RNA_pol_RPB2_OB-fold"/>
</dbReference>
<dbReference type="Gene3D" id="2.40.270.10">
    <property type="entry name" value="DNA-directed RNA polymerase, subunit 2, domain 6"/>
    <property type="match status" value="1"/>
</dbReference>
<evidence type="ECO:0000313" key="9">
    <source>
        <dbReference type="Proteomes" id="UP000288716"/>
    </source>
</evidence>
<keyword evidence="4" id="KW-0808">Transferase</keyword>
<dbReference type="Pfam" id="PF00562">
    <property type="entry name" value="RNA_pol_Rpb2_6"/>
    <property type="match status" value="1"/>
</dbReference>
<dbReference type="GO" id="GO:0006351">
    <property type="term" value="P:DNA-templated transcription"/>
    <property type="evidence" value="ECO:0007669"/>
    <property type="project" value="InterPro"/>
</dbReference>
<dbReference type="SUPFAM" id="SSF64484">
    <property type="entry name" value="beta and beta-prime subunits of DNA dependent RNA-polymerase"/>
    <property type="match status" value="1"/>
</dbReference>
<comment type="caution">
    <text evidence="8">The sequence shown here is derived from an EMBL/GenBank/DDBJ whole genome shotgun (WGS) entry which is preliminary data.</text>
</comment>
<evidence type="ECO:0000256" key="2">
    <source>
        <dbReference type="ARBA" id="ARBA00012418"/>
    </source>
</evidence>
<evidence type="ECO:0000256" key="6">
    <source>
        <dbReference type="ARBA" id="ARBA00023163"/>
    </source>
</evidence>
<gene>
    <name evidence="8" type="ORF">B4U80_12995</name>
</gene>
<dbReference type="GO" id="GO:0003677">
    <property type="term" value="F:DNA binding"/>
    <property type="evidence" value="ECO:0007669"/>
    <property type="project" value="InterPro"/>
</dbReference>
<evidence type="ECO:0000256" key="5">
    <source>
        <dbReference type="ARBA" id="ARBA00022695"/>
    </source>
</evidence>
<dbReference type="GO" id="GO:0003899">
    <property type="term" value="F:DNA-directed RNA polymerase activity"/>
    <property type="evidence" value="ECO:0007669"/>
    <property type="project" value="UniProtKB-EC"/>
</dbReference>
<sequence length="711" mass="79600">MGGQIHDSADVSSNLINVTSTTASVRKSDTQTRTGFYRQNSRYITTPLNNPLLIMKAPLHVVKLVSGNVLTNYHQSFHTSGFGYVCANSTVDNKNAGMYLELIPGVIVSSRTTKYVEYENIISSLHNFTKKSTQPCKRKLRDELCSDENIELNVFHEGIVVDHTMKQYQLKYPARALGVAIYNICNNFYKGKCISLEFFYCYNTNVGIIRLSNNSPNTLLDAKHRLTPATREWLMLDYEFTEILSPKCTNNFPLLGLTASQGFLVNHSSTNKTTSGLCGYRHACGLPIFCKTSYHLSHIRHPHKGLLYPQNTLAGERDSTVLVPSQLAFVVVCSDNADGVEDGLIISKSTVERGFGTTVHTFVATLTVTPCTRYVNISTMQQVSDSSKKSGSFVTRFSYDTSLQSITHKNKIRSSNSFIESEYVNNTNNEEIIINLNKRELSEGIPLFDVHGVSKVRSFSINLRTHSVQSATRVCFHDAYDCGTYANSKRSRIIFAEKLHLTFSNGDIVITTFFSEFKHLFLGDKYSTLDGQKSTVIAIKAQEDMPFFMDQSIPNVDICINISANKRHTIGMFLASNIRASKCATPDSVKLQFLQGDASIAHHHIYNDCINSNIEINYISKLLESAEYLRELPLYSGKTGDSLQYADIFCINFVRYDQEGSKCAYYAADRNDVIRVPHGNTLVKGRGKHGAMKFGQTEMIMQLILGVFSKS</sequence>
<evidence type="ECO:0000256" key="3">
    <source>
        <dbReference type="ARBA" id="ARBA00022478"/>
    </source>
</evidence>
<dbReference type="EMBL" id="NCKV01002962">
    <property type="protein sequence ID" value="RWS26205.1"/>
    <property type="molecule type" value="Genomic_DNA"/>
</dbReference>
<accession>A0A443SFC1</accession>
<comment type="similarity">
    <text evidence="1">Belongs to the RNA polymerase beta chain family.</text>
</comment>
<evidence type="ECO:0000256" key="4">
    <source>
        <dbReference type="ARBA" id="ARBA00022679"/>
    </source>
</evidence>
<dbReference type="InterPro" id="IPR037033">
    <property type="entry name" value="DNA-dir_RNAP_su2_hyb_sf"/>
</dbReference>
<dbReference type="Gene3D" id="2.40.50.150">
    <property type="match status" value="1"/>
</dbReference>
<dbReference type="VEuPathDB" id="VectorBase:LDEU005835"/>
<dbReference type="STRING" id="299467.A0A443SFC1"/>
<evidence type="ECO:0000313" key="8">
    <source>
        <dbReference type="EMBL" id="RWS26205.1"/>
    </source>
</evidence>
<name>A0A443SFC1_9ACAR</name>
<dbReference type="GO" id="GO:0032549">
    <property type="term" value="F:ribonucleoside binding"/>
    <property type="evidence" value="ECO:0007669"/>
    <property type="project" value="InterPro"/>
</dbReference>